<evidence type="ECO:0000313" key="11">
    <source>
        <dbReference type="Proteomes" id="UP000538147"/>
    </source>
</evidence>
<evidence type="ECO:0000256" key="2">
    <source>
        <dbReference type="ARBA" id="ARBA00023012"/>
    </source>
</evidence>
<proteinExistence type="predicted"/>
<keyword evidence="2" id="KW-0902">Two-component regulatory system</keyword>
<dbReference type="SUPFAM" id="SSF46894">
    <property type="entry name" value="C-terminal effector domain of the bipartite response regulators"/>
    <property type="match status" value="1"/>
</dbReference>
<reference evidence="10 11" key="1">
    <citation type="submission" date="2020-08" db="EMBL/GenBank/DDBJ databases">
        <title>Genomic Encyclopedia of Type Strains, Phase IV (KMG-IV): sequencing the most valuable type-strain genomes for metagenomic binning, comparative biology and taxonomic classification.</title>
        <authorList>
            <person name="Goeker M."/>
        </authorList>
    </citation>
    <scope>NUCLEOTIDE SEQUENCE [LARGE SCALE GENOMIC DNA]</scope>
    <source>
        <strain evidence="10 11">DSM 102189</strain>
    </source>
</reference>
<comment type="caution">
    <text evidence="10">The sequence shown here is derived from an EMBL/GenBank/DDBJ whole genome shotgun (WGS) entry which is preliminary data.</text>
</comment>
<dbReference type="PROSITE" id="PS51755">
    <property type="entry name" value="OMPR_PHOB"/>
    <property type="match status" value="1"/>
</dbReference>
<keyword evidence="5" id="KW-0804">Transcription</keyword>
<dbReference type="GO" id="GO:0005829">
    <property type="term" value="C:cytosol"/>
    <property type="evidence" value="ECO:0007669"/>
    <property type="project" value="TreeGrafter"/>
</dbReference>
<evidence type="ECO:0000256" key="6">
    <source>
        <dbReference type="PROSITE-ProRule" id="PRU00169"/>
    </source>
</evidence>
<feature type="DNA-binding region" description="OmpR/PhoB-type" evidence="7">
    <location>
        <begin position="149"/>
        <end position="245"/>
    </location>
</feature>
<dbReference type="Proteomes" id="UP000538147">
    <property type="component" value="Unassembled WGS sequence"/>
</dbReference>
<sequence length="252" mass="27102">MVATLDSRTAVRSAAAPSAVLADPARVIVVDDDPELRTLIAGFLRDNGLNVETAADAVELGALLDAGGAALLILDVMMPGEDGLSVVRRLQGANRPGIIILSAMGDDTDRIAGLELGADDYLAKPCNPRELLARVRSVLRRRASPTTTVQARRFGEWTLNIVTRRLGLGNGSEVPLTDAEFRVLTALLDRPQSVLSRDQLLDAARGEGVEIFDRAIDVTVSRLRRKLGPSDPIRTIRNLGYMVTLIPEPIVP</sequence>
<dbReference type="SUPFAM" id="SSF52172">
    <property type="entry name" value="CheY-like"/>
    <property type="match status" value="1"/>
</dbReference>
<feature type="domain" description="OmpR/PhoB-type" evidence="9">
    <location>
        <begin position="149"/>
        <end position="245"/>
    </location>
</feature>
<dbReference type="GO" id="GO:0006355">
    <property type="term" value="P:regulation of DNA-templated transcription"/>
    <property type="evidence" value="ECO:0007669"/>
    <property type="project" value="InterPro"/>
</dbReference>
<keyword evidence="1 6" id="KW-0597">Phosphoprotein</keyword>
<protein>
    <submittedName>
        <fullName evidence="10">Two-component system OmpR family response regulator</fullName>
    </submittedName>
</protein>
<feature type="domain" description="Response regulatory" evidence="8">
    <location>
        <begin position="26"/>
        <end position="139"/>
    </location>
</feature>
<gene>
    <name evidence="10" type="ORF">FHS79_003250</name>
</gene>
<dbReference type="RefSeq" id="WP_184202451.1">
    <property type="nucleotide sequence ID" value="NZ_JACIIV010000030.1"/>
</dbReference>
<dbReference type="InterPro" id="IPR039420">
    <property type="entry name" value="WalR-like"/>
</dbReference>
<evidence type="ECO:0000259" key="8">
    <source>
        <dbReference type="PROSITE" id="PS50110"/>
    </source>
</evidence>
<evidence type="ECO:0000256" key="7">
    <source>
        <dbReference type="PROSITE-ProRule" id="PRU01091"/>
    </source>
</evidence>
<dbReference type="Pfam" id="PF00486">
    <property type="entry name" value="Trans_reg_C"/>
    <property type="match status" value="1"/>
</dbReference>
<dbReference type="InterPro" id="IPR001867">
    <property type="entry name" value="OmpR/PhoB-type_DNA-bd"/>
</dbReference>
<evidence type="ECO:0000256" key="4">
    <source>
        <dbReference type="ARBA" id="ARBA00023125"/>
    </source>
</evidence>
<dbReference type="InterPro" id="IPR011006">
    <property type="entry name" value="CheY-like_superfamily"/>
</dbReference>
<organism evidence="10 11">
    <name type="scientific">Polymorphobacter multimanifer</name>
    <dbReference type="NCBI Taxonomy" id="1070431"/>
    <lineage>
        <taxon>Bacteria</taxon>
        <taxon>Pseudomonadati</taxon>
        <taxon>Pseudomonadota</taxon>
        <taxon>Alphaproteobacteria</taxon>
        <taxon>Sphingomonadales</taxon>
        <taxon>Sphingosinicellaceae</taxon>
        <taxon>Polymorphobacter</taxon>
    </lineage>
</organism>
<dbReference type="GO" id="GO:0000976">
    <property type="term" value="F:transcription cis-regulatory region binding"/>
    <property type="evidence" value="ECO:0007669"/>
    <property type="project" value="TreeGrafter"/>
</dbReference>
<accession>A0A841LIK2</accession>
<keyword evidence="3" id="KW-0805">Transcription regulation</keyword>
<dbReference type="PROSITE" id="PS50110">
    <property type="entry name" value="RESPONSE_REGULATORY"/>
    <property type="match status" value="1"/>
</dbReference>
<dbReference type="GO" id="GO:0000156">
    <property type="term" value="F:phosphorelay response regulator activity"/>
    <property type="evidence" value="ECO:0007669"/>
    <property type="project" value="TreeGrafter"/>
</dbReference>
<evidence type="ECO:0000259" key="9">
    <source>
        <dbReference type="PROSITE" id="PS51755"/>
    </source>
</evidence>
<dbReference type="AlphaFoldDB" id="A0A841LIK2"/>
<dbReference type="InterPro" id="IPR036388">
    <property type="entry name" value="WH-like_DNA-bd_sf"/>
</dbReference>
<name>A0A841LIK2_9SPHN</name>
<evidence type="ECO:0000256" key="1">
    <source>
        <dbReference type="ARBA" id="ARBA00022553"/>
    </source>
</evidence>
<dbReference type="PANTHER" id="PTHR48111:SF4">
    <property type="entry name" value="DNA-BINDING DUAL TRANSCRIPTIONAL REGULATOR OMPR"/>
    <property type="match status" value="1"/>
</dbReference>
<dbReference type="GO" id="GO:0032993">
    <property type="term" value="C:protein-DNA complex"/>
    <property type="evidence" value="ECO:0007669"/>
    <property type="project" value="TreeGrafter"/>
</dbReference>
<dbReference type="InterPro" id="IPR016032">
    <property type="entry name" value="Sig_transdc_resp-reg_C-effctor"/>
</dbReference>
<feature type="modified residue" description="4-aspartylphosphate" evidence="6">
    <location>
        <position position="75"/>
    </location>
</feature>
<dbReference type="Gene3D" id="3.40.50.2300">
    <property type="match status" value="1"/>
</dbReference>
<dbReference type="PANTHER" id="PTHR48111">
    <property type="entry name" value="REGULATOR OF RPOS"/>
    <property type="match status" value="1"/>
</dbReference>
<dbReference type="SMART" id="SM00448">
    <property type="entry name" value="REC"/>
    <property type="match status" value="1"/>
</dbReference>
<dbReference type="InterPro" id="IPR001789">
    <property type="entry name" value="Sig_transdc_resp-reg_receiver"/>
</dbReference>
<dbReference type="CDD" id="cd00383">
    <property type="entry name" value="trans_reg_C"/>
    <property type="match status" value="1"/>
</dbReference>
<dbReference type="Gene3D" id="6.10.250.690">
    <property type="match status" value="1"/>
</dbReference>
<dbReference type="SMART" id="SM00862">
    <property type="entry name" value="Trans_reg_C"/>
    <property type="match status" value="1"/>
</dbReference>
<evidence type="ECO:0000256" key="3">
    <source>
        <dbReference type="ARBA" id="ARBA00023015"/>
    </source>
</evidence>
<keyword evidence="4 7" id="KW-0238">DNA-binding</keyword>
<dbReference type="EMBL" id="JACIIV010000030">
    <property type="protein sequence ID" value="MBB6229052.1"/>
    <property type="molecule type" value="Genomic_DNA"/>
</dbReference>
<dbReference type="Gene3D" id="1.10.10.10">
    <property type="entry name" value="Winged helix-like DNA-binding domain superfamily/Winged helix DNA-binding domain"/>
    <property type="match status" value="1"/>
</dbReference>
<evidence type="ECO:0000313" key="10">
    <source>
        <dbReference type="EMBL" id="MBB6229052.1"/>
    </source>
</evidence>
<keyword evidence="11" id="KW-1185">Reference proteome</keyword>
<evidence type="ECO:0000256" key="5">
    <source>
        <dbReference type="ARBA" id="ARBA00023163"/>
    </source>
</evidence>
<dbReference type="Pfam" id="PF00072">
    <property type="entry name" value="Response_reg"/>
    <property type="match status" value="1"/>
</dbReference>